<feature type="compositionally biased region" description="Basic and acidic residues" evidence="7">
    <location>
        <begin position="487"/>
        <end position="496"/>
    </location>
</feature>
<proteinExistence type="inferred from homology"/>
<dbReference type="InterPro" id="IPR018022">
    <property type="entry name" value="IPT"/>
</dbReference>
<evidence type="ECO:0000256" key="6">
    <source>
        <dbReference type="RuleBase" id="RU003785"/>
    </source>
</evidence>
<dbReference type="SUPFAM" id="SSF52540">
    <property type="entry name" value="P-loop containing nucleoside triphosphate hydrolases"/>
    <property type="match status" value="1"/>
</dbReference>
<evidence type="ECO:0000313" key="8">
    <source>
        <dbReference type="EMBL" id="CAD1824811.1"/>
    </source>
</evidence>
<protein>
    <recommendedName>
        <fullName evidence="9">tRNA dimethylallyltransferase 2</fullName>
    </recommendedName>
</protein>
<dbReference type="GO" id="GO:0005524">
    <property type="term" value="F:ATP binding"/>
    <property type="evidence" value="ECO:0007669"/>
    <property type="project" value="UniProtKB-KW"/>
</dbReference>
<keyword evidence="3" id="KW-0203">Cytokinin biosynthesis</keyword>
<feature type="region of interest" description="Disordered" evidence="7">
    <location>
        <begin position="461"/>
        <end position="496"/>
    </location>
</feature>
<dbReference type="Gene3D" id="1.10.20.140">
    <property type="match status" value="1"/>
</dbReference>
<evidence type="ECO:0000256" key="5">
    <source>
        <dbReference type="ARBA" id="ARBA00022840"/>
    </source>
</evidence>
<evidence type="ECO:0000256" key="7">
    <source>
        <dbReference type="SAM" id="MobiDB-lite"/>
    </source>
</evidence>
<dbReference type="HAMAP" id="MF_00185">
    <property type="entry name" value="IPP_trans"/>
    <property type="match status" value="1"/>
</dbReference>
<reference evidence="8" key="1">
    <citation type="submission" date="2020-07" db="EMBL/GenBank/DDBJ databases">
        <authorList>
            <person name="Lin J."/>
        </authorList>
    </citation>
    <scope>NUCLEOTIDE SEQUENCE</scope>
</reference>
<dbReference type="PANTHER" id="PTHR11088">
    <property type="entry name" value="TRNA DIMETHYLALLYLTRANSFERASE"/>
    <property type="match status" value="1"/>
</dbReference>
<evidence type="ECO:0000256" key="4">
    <source>
        <dbReference type="ARBA" id="ARBA00022741"/>
    </source>
</evidence>
<keyword evidence="2 6" id="KW-0808">Transferase</keyword>
<keyword evidence="5 6" id="KW-0067">ATP-binding</keyword>
<evidence type="ECO:0000256" key="1">
    <source>
        <dbReference type="ARBA" id="ARBA00005842"/>
    </source>
</evidence>
<dbReference type="Pfam" id="PF01715">
    <property type="entry name" value="IPPT"/>
    <property type="match status" value="1"/>
</dbReference>
<dbReference type="Gene3D" id="3.40.50.300">
    <property type="entry name" value="P-loop containing nucleotide triphosphate hydrolases"/>
    <property type="match status" value="1"/>
</dbReference>
<organism evidence="8">
    <name type="scientific">Ananas comosus var. bracteatus</name>
    <name type="common">red pineapple</name>
    <dbReference type="NCBI Taxonomy" id="296719"/>
    <lineage>
        <taxon>Eukaryota</taxon>
        <taxon>Viridiplantae</taxon>
        <taxon>Streptophyta</taxon>
        <taxon>Embryophyta</taxon>
        <taxon>Tracheophyta</taxon>
        <taxon>Spermatophyta</taxon>
        <taxon>Magnoliopsida</taxon>
        <taxon>Liliopsida</taxon>
        <taxon>Poales</taxon>
        <taxon>Bromeliaceae</taxon>
        <taxon>Bromelioideae</taxon>
        <taxon>Ananas</taxon>
    </lineage>
</organism>
<gene>
    <name evidence="8" type="ORF">CB5_LOCUS8022</name>
</gene>
<dbReference type="EMBL" id="LR862144">
    <property type="protein sequence ID" value="CAD1824811.1"/>
    <property type="molecule type" value="Genomic_DNA"/>
</dbReference>
<dbReference type="PANTHER" id="PTHR11088:SF82">
    <property type="entry name" value="TRNA DIMETHYLALLYLTRANSFERASE 2"/>
    <property type="match status" value="1"/>
</dbReference>
<name>A0A6V7P1T0_ANACO</name>
<evidence type="ECO:0000256" key="2">
    <source>
        <dbReference type="ARBA" id="ARBA00022679"/>
    </source>
</evidence>
<feature type="compositionally biased region" description="Basic and acidic residues" evidence="7">
    <location>
        <begin position="461"/>
        <end position="479"/>
    </location>
</feature>
<comment type="similarity">
    <text evidence="1 6">Belongs to the IPP transferase family.</text>
</comment>
<accession>A0A6V7P1T0</accession>
<evidence type="ECO:0000256" key="3">
    <source>
        <dbReference type="ARBA" id="ARBA00022712"/>
    </source>
</evidence>
<evidence type="ECO:0008006" key="9">
    <source>
        <dbReference type="Google" id="ProtNLM"/>
    </source>
</evidence>
<dbReference type="GO" id="GO:0052381">
    <property type="term" value="F:tRNA dimethylallyltransferase activity"/>
    <property type="evidence" value="ECO:0007669"/>
    <property type="project" value="InterPro"/>
</dbReference>
<dbReference type="GO" id="GO:0006400">
    <property type="term" value="P:tRNA modification"/>
    <property type="evidence" value="ECO:0007669"/>
    <property type="project" value="TreeGrafter"/>
</dbReference>
<keyword evidence="4 6" id="KW-0547">Nucleotide-binding</keyword>
<dbReference type="NCBIfam" id="TIGR00174">
    <property type="entry name" value="miaA"/>
    <property type="match status" value="1"/>
</dbReference>
<dbReference type="InterPro" id="IPR027417">
    <property type="entry name" value="P-loop_NTPase"/>
</dbReference>
<dbReference type="GO" id="GO:0005739">
    <property type="term" value="C:mitochondrion"/>
    <property type="evidence" value="ECO:0007669"/>
    <property type="project" value="TreeGrafter"/>
</dbReference>
<dbReference type="AlphaFoldDB" id="A0A6V7P1T0"/>
<dbReference type="InterPro" id="IPR039657">
    <property type="entry name" value="Dimethylallyltransferase"/>
</dbReference>
<sequence>MTSRLRLVQSFRGETILRCSQDRMGEEKTTIAFDGGESAAEEKRRKQQQQKKKGAVVVVMGATGAGKSRLAIDLASVFPGVEVVNADSMQVYHGLDVVTNKPPPSDRNGVPHHLLGTIDASMEFTSRDFRNLAIPIIDDILSRNGLPVIVGGTNYYIQALVSPFLVDDVLEDLHECSVADLSDLKDFDVSGGYERLKEIDPVAANRIHPNDQRKINRYLSLHASSGALPSNLYRGKAAEKWGRVSNFRYNCFFIWLDASLPVLDRYVDQRVDCMIDSGLLNEVRAIYNPSAVYTRGLFQAIGIREFNDFFQSYFANKDADLRHKLAVSDVLNSNDDKLKNLLNEAIGKLKANTRKLVRRQRRRLHRLKKDFGWDLNYIDATKAFFCEAGDIWHTKIVGDCVDLLRTFLCENASSLACSEELGDVQSQVLVSKDLWTQYICEWSGLRRTAARMVAYKWQQREGVEEKKAQSSAAGEERRGCPIQGQQRGEEKGLTHG</sequence>
<dbReference type="GO" id="GO:0009691">
    <property type="term" value="P:cytokinin biosynthetic process"/>
    <property type="evidence" value="ECO:0007669"/>
    <property type="project" value="UniProtKB-KW"/>
</dbReference>